<gene>
    <name evidence="2" type="ORF">PUN28_016020</name>
</gene>
<keyword evidence="3" id="KW-1185">Reference proteome</keyword>
<evidence type="ECO:0000313" key="3">
    <source>
        <dbReference type="Proteomes" id="UP001430953"/>
    </source>
</evidence>
<dbReference type="EMBL" id="JADYXP020000018">
    <property type="protein sequence ID" value="KAL0106009.1"/>
    <property type="molecule type" value="Genomic_DNA"/>
</dbReference>
<accession>A0AAW2EUA1</accession>
<dbReference type="Proteomes" id="UP001430953">
    <property type="component" value="Unassembled WGS sequence"/>
</dbReference>
<feature type="compositionally biased region" description="Pro residues" evidence="1">
    <location>
        <begin position="1"/>
        <end position="15"/>
    </location>
</feature>
<feature type="region of interest" description="Disordered" evidence="1">
    <location>
        <begin position="1"/>
        <end position="46"/>
    </location>
</feature>
<proteinExistence type="predicted"/>
<name>A0AAW2EUA1_9HYME</name>
<dbReference type="AlphaFoldDB" id="A0AAW2EUA1"/>
<sequence length="234" mass="26519">MPCPGRNAPSPPRLTPTPSSLTVNRPPASSPPFPSPQSSARHPSCLFSPASVHPSSSLRAHFGIARFYESTVGVARRPASRSKENKITAVLKLERQLLKPKSSTECILGGVSRFYFVEIESWNYRRKNILLYQIRLIKNKIANIVGQSPACGHCNMGLLCNKSEFPRVSFRGSRVLRDFPRVSRLLTRSRYSPTRRSFLYLCIYRCIRNSSKLFRSDLFRSFAMLNSARIIRNN</sequence>
<comment type="caution">
    <text evidence="2">The sequence shown here is derived from an EMBL/GenBank/DDBJ whole genome shotgun (WGS) entry which is preliminary data.</text>
</comment>
<evidence type="ECO:0000313" key="2">
    <source>
        <dbReference type="EMBL" id="KAL0106009.1"/>
    </source>
</evidence>
<evidence type="ECO:0000256" key="1">
    <source>
        <dbReference type="SAM" id="MobiDB-lite"/>
    </source>
</evidence>
<organism evidence="2 3">
    <name type="scientific">Cardiocondyla obscurior</name>
    <dbReference type="NCBI Taxonomy" id="286306"/>
    <lineage>
        <taxon>Eukaryota</taxon>
        <taxon>Metazoa</taxon>
        <taxon>Ecdysozoa</taxon>
        <taxon>Arthropoda</taxon>
        <taxon>Hexapoda</taxon>
        <taxon>Insecta</taxon>
        <taxon>Pterygota</taxon>
        <taxon>Neoptera</taxon>
        <taxon>Endopterygota</taxon>
        <taxon>Hymenoptera</taxon>
        <taxon>Apocrita</taxon>
        <taxon>Aculeata</taxon>
        <taxon>Formicoidea</taxon>
        <taxon>Formicidae</taxon>
        <taxon>Myrmicinae</taxon>
        <taxon>Cardiocondyla</taxon>
    </lineage>
</organism>
<protein>
    <submittedName>
        <fullName evidence="2">Uncharacterized protein</fullName>
    </submittedName>
</protein>
<reference evidence="2 3" key="1">
    <citation type="submission" date="2023-03" db="EMBL/GenBank/DDBJ databases">
        <title>High recombination rates correlate with genetic variation in Cardiocondyla obscurior ants.</title>
        <authorList>
            <person name="Errbii M."/>
        </authorList>
    </citation>
    <scope>NUCLEOTIDE SEQUENCE [LARGE SCALE GENOMIC DNA]</scope>
    <source>
        <strain evidence="2">Alpha-2009</strain>
        <tissue evidence="2">Whole body</tissue>
    </source>
</reference>